<accession>A0A450W6D0</accession>
<dbReference type="SUPFAM" id="SSF52200">
    <property type="entry name" value="Toll/Interleukin receptor TIR domain"/>
    <property type="match status" value="1"/>
</dbReference>
<evidence type="ECO:0000259" key="1">
    <source>
        <dbReference type="PROSITE" id="PS50104"/>
    </source>
</evidence>
<feature type="domain" description="TIR" evidence="1">
    <location>
        <begin position="3"/>
        <end position="138"/>
    </location>
</feature>
<dbReference type="AlphaFoldDB" id="A0A450W6D0"/>
<dbReference type="Gene3D" id="3.40.50.10140">
    <property type="entry name" value="Toll/interleukin-1 receptor homology (TIR) domain"/>
    <property type="match status" value="1"/>
</dbReference>
<organism evidence="2">
    <name type="scientific">Candidatus Kentrum sp. LPFa</name>
    <dbReference type="NCBI Taxonomy" id="2126335"/>
    <lineage>
        <taxon>Bacteria</taxon>
        <taxon>Pseudomonadati</taxon>
        <taxon>Pseudomonadota</taxon>
        <taxon>Gammaproteobacteria</taxon>
        <taxon>Candidatus Kentrum</taxon>
    </lineage>
</organism>
<dbReference type="InterPro" id="IPR000157">
    <property type="entry name" value="TIR_dom"/>
</dbReference>
<proteinExistence type="predicted"/>
<evidence type="ECO:0000313" key="2">
    <source>
        <dbReference type="EMBL" id="VFK12630.1"/>
    </source>
</evidence>
<reference evidence="2" key="1">
    <citation type="submission" date="2019-02" db="EMBL/GenBank/DDBJ databases">
        <authorList>
            <person name="Gruber-Vodicka R. H."/>
            <person name="Seah K. B. B."/>
        </authorList>
    </citation>
    <scope>NUCLEOTIDE SEQUENCE</scope>
    <source>
        <strain evidence="2">BECK_S313</strain>
    </source>
</reference>
<dbReference type="SMART" id="SM00255">
    <property type="entry name" value="TIR"/>
    <property type="match status" value="1"/>
</dbReference>
<dbReference type="GO" id="GO:0007165">
    <property type="term" value="P:signal transduction"/>
    <property type="evidence" value="ECO:0007669"/>
    <property type="project" value="InterPro"/>
</dbReference>
<dbReference type="PROSITE" id="PS50104">
    <property type="entry name" value="TIR"/>
    <property type="match status" value="1"/>
</dbReference>
<dbReference type="EMBL" id="CAADFK010000039">
    <property type="protein sequence ID" value="VFK12630.1"/>
    <property type="molecule type" value="Genomic_DNA"/>
</dbReference>
<dbReference type="Pfam" id="PF13676">
    <property type="entry name" value="TIR_2"/>
    <property type="match status" value="1"/>
</dbReference>
<dbReference type="InterPro" id="IPR035897">
    <property type="entry name" value="Toll_tir_struct_dom_sf"/>
</dbReference>
<gene>
    <name evidence="2" type="ORF">BECKLPF1236B_GA0070989_10396</name>
</gene>
<protein>
    <submittedName>
        <fullName evidence="2">TIR domain-containing protein</fullName>
    </submittedName>
</protein>
<name>A0A450W6D0_9GAMM</name>
<sequence length="272" mass="31785">MNYKHDVFLSYAREDENKAKQLTEKLQRFNVNVWKDSKNLESGDLWRRETRKAIRKSEFFMPLLSDTSINKPGFIRTEFDWAVEELRNERFQQRRYILPVVIGDCEISEHFERFNCIRWDTESEHWLSKIVTTIKADKLAQSKVYIGFDLGHGDCSIAYCPQKNRLNIEDLSIGEHKVWPTAIAFPEEEKEAPVIGFDALMEKNFSINFKSANVGAIEGLIQIFVRECFKQCNDLARISQTPKILIVGCPSGWDEKIRGKYEKILRETADSY</sequence>